<evidence type="ECO:0000313" key="3">
    <source>
        <dbReference type="Proteomes" id="UP000198775"/>
    </source>
</evidence>
<name>A0A1H8IWJ9_9EURY</name>
<dbReference type="EMBL" id="FOCX01000004">
    <property type="protein sequence ID" value="SEN72337.1"/>
    <property type="molecule type" value="Genomic_DNA"/>
</dbReference>
<accession>A0A1H8IWJ9</accession>
<reference evidence="3" key="1">
    <citation type="submission" date="2016-10" db="EMBL/GenBank/DDBJ databases">
        <authorList>
            <person name="Varghese N."/>
            <person name="Submissions S."/>
        </authorList>
    </citation>
    <scope>NUCLEOTIDE SEQUENCE [LARGE SCALE GENOMIC DNA]</scope>
    <source>
        <strain evidence="3">IBRC-M 10043</strain>
    </source>
</reference>
<protein>
    <submittedName>
        <fullName evidence="2">Uncharacterized protein</fullName>
    </submittedName>
</protein>
<proteinExistence type="predicted"/>
<evidence type="ECO:0000313" key="2">
    <source>
        <dbReference type="EMBL" id="SEN72337.1"/>
    </source>
</evidence>
<evidence type="ECO:0000256" key="1">
    <source>
        <dbReference type="SAM" id="Phobius"/>
    </source>
</evidence>
<keyword evidence="1" id="KW-0812">Transmembrane</keyword>
<keyword evidence="3" id="KW-1185">Reference proteome</keyword>
<dbReference type="AlphaFoldDB" id="A0A1H8IWJ9"/>
<sequence length="101" mass="10692">MTRLGVSSTIDPKRLFVETVAVAEILLLWGLVAVLAETLVRGYRAAGTAALGLRVAGIVMAFVYVAARADALAGSRPWTDWPGTGSGQIRENWRVLLAAAP</sequence>
<dbReference type="Proteomes" id="UP000198775">
    <property type="component" value="Unassembled WGS sequence"/>
</dbReference>
<keyword evidence="1" id="KW-0472">Membrane</keyword>
<feature type="transmembrane region" description="Helical" evidence="1">
    <location>
        <begin position="48"/>
        <end position="67"/>
    </location>
</feature>
<organism evidence="2 3">
    <name type="scientific">Halorientalis persicus</name>
    <dbReference type="NCBI Taxonomy" id="1367881"/>
    <lineage>
        <taxon>Archaea</taxon>
        <taxon>Methanobacteriati</taxon>
        <taxon>Methanobacteriota</taxon>
        <taxon>Stenosarchaea group</taxon>
        <taxon>Halobacteria</taxon>
        <taxon>Halobacteriales</taxon>
        <taxon>Haloarculaceae</taxon>
        <taxon>Halorientalis</taxon>
    </lineage>
</organism>
<keyword evidence="1" id="KW-1133">Transmembrane helix</keyword>
<feature type="transmembrane region" description="Helical" evidence="1">
    <location>
        <begin position="15"/>
        <end position="36"/>
    </location>
</feature>
<gene>
    <name evidence="2" type="ORF">SAMN05216388_1004284</name>
</gene>